<evidence type="ECO:0000256" key="2">
    <source>
        <dbReference type="ARBA" id="ARBA00004167"/>
    </source>
</evidence>
<evidence type="ECO:0000256" key="14">
    <source>
        <dbReference type="PROSITE-ProRule" id="PRU00175"/>
    </source>
</evidence>
<dbReference type="PANTHER" id="PTHR46913">
    <property type="entry name" value="RING-H2 FINGER PROTEIN ATL16"/>
    <property type="match status" value="1"/>
</dbReference>
<feature type="domain" description="RING-type" evidence="16">
    <location>
        <begin position="65"/>
        <end position="107"/>
    </location>
</feature>
<evidence type="ECO:0000256" key="10">
    <source>
        <dbReference type="ARBA" id="ARBA00022833"/>
    </source>
</evidence>
<reference evidence="17 18" key="1">
    <citation type="submission" date="2024-03" db="EMBL/GenBank/DDBJ databases">
        <authorList>
            <person name="Martinez-Hernandez J."/>
        </authorList>
    </citation>
    <scope>NUCLEOTIDE SEQUENCE [LARGE SCALE GENOMIC DNA]</scope>
</reference>
<evidence type="ECO:0000256" key="8">
    <source>
        <dbReference type="ARBA" id="ARBA00022771"/>
    </source>
</evidence>
<dbReference type="Gene3D" id="3.30.40.10">
    <property type="entry name" value="Zinc/RING finger domain, C3HC4 (zinc finger)"/>
    <property type="match status" value="1"/>
</dbReference>
<evidence type="ECO:0000256" key="6">
    <source>
        <dbReference type="ARBA" id="ARBA00022692"/>
    </source>
</evidence>
<keyword evidence="8 14" id="KW-0863">Zinc-finger</keyword>
<evidence type="ECO:0000256" key="15">
    <source>
        <dbReference type="SAM" id="MobiDB-lite"/>
    </source>
</evidence>
<evidence type="ECO:0000313" key="18">
    <source>
        <dbReference type="Proteomes" id="UP001497480"/>
    </source>
</evidence>
<evidence type="ECO:0000256" key="7">
    <source>
        <dbReference type="ARBA" id="ARBA00022723"/>
    </source>
</evidence>
<comment type="subcellular location">
    <subcellularLocation>
        <location evidence="2">Membrane</location>
        <topology evidence="2">Single-pass membrane protein</topology>
    </subcellularLocation>
</comment>
<keyword evidence="11" id="KW-1133">Transmembrane helix</keyword>
<dbReference type="GO" id="GO:0008270">
    <property type="term" value="F:zinc ion binding"/>
    <property type="evidence" value="ECO:0007669"/>
    <property type="project" value="UniProtKB-KW"/>
</dbReference>
<protein>
    <recommendedName>
        <fullName evidence="4">RING-type E3 ubiquitin transferase</fullName>
        <ecNumber evidence="4">2.3.2.27</ecNumber>
    </recommendedName>
</protein>
<keyword evidence="12" id="KW-0472">Membrane</keyword>
<evidence type="ECO:0000259" key="16">
    <source>
        <dbReference type="PROSITE" id="PS50089"/>
    </source>
</evidence>
<keyword evidence="5" id="KW-0808">Transferase</keyword>
<gene>
    <name evidence="17" type="ORF">LLUT_LOCUS29028</name>
</gene>
<evidence type="ECO:0000256" key="5">
    <source>
        <dbReference type="ARBA" id="ARBA00022679"/>
    </source>
</evidence>
<feature type="compositionally biased region" description="Basic and acidic residues" evidence="15">
    <location>
        <begin position="134"/>
        <end position="150"/>
    </location>
</feature>
<evidence type="ECO:0000256" key="13">
    <source>
        <dbReference type="ARBA" id="ARBA00024209"/>
    </source>
</evidence>
<dbReference type="AlphaFoldDB" id="A0AAV1Y231"/>
<evidence type="ECO:0000256" key="4">
    <source>
        <dbReference type="ARBA" id="ARBA00012483"/>
    </source>
</evidence>
<evidence type="ECO:0000256" key="1">
    <source>
        <dbReference type="ARBA" id="ARBA00000900"/>
    </source>
</evidence>
<dbReference type="GO" id="GO:0016567">
    <property type="term" value="P:protein ubiquitination"/>
    <property type="evidence" value="ECO:0007669"/>
    <property type="project" value="InterPro"/>
</dbReference>
<keyword evidence="9" id="KW-0833">Ubl conjugation pathway</keyword>
<evidence type="ECO:0000256" key="12">
    <source>
        <dbReference type="ARBA" id="ARBA00023136"/>
    </source>
</evidence>
<comment type="caution">
    <text evidence="17">The sequence shown here is derived from an EMBL/GenBank/DDBJ whole genome shotgun (WGS) entry which is preliminary data.</text>
</comment>
<dbReference type="EC" id="2.3.2.27" evidence="4"/>
<dbReference type="SUPFAM" id="SSF57850">
    <property type="entry name" value="RING/U-box"/>
    <property type="match status" value="1"/>
</dbReference>
<dbReference type="FunFam" id="3.30.40.10:FF:000187">
    <property type="entry name" value="E3 ubiquitin-protein ligase ATL6"/>
    <property type="match status" value="1"/>
</dbReference>
<evidence type="ECO:0000256" key="3">
    <source>
        <dbReference type="ARBA" id="ARBA00004906"/>
    </source>
</evidence>
<keyword evidence="7" id="KW-0479">Metal-binding</keyword>
<evidence type="ECO:0000256" key="9">
    <source>
        <dbReference type="ARBA" id="ARBA00022786"/>
    </source>
</evidence>
<dbReference type="Pfam" id="PF13639">
    <property type="entry name" value="zf-RING_2"/>
    <property type="match status" value="1"/>
</dbReference>
<dbReference type="Proteomes" id="UP001497480">
    <property type="component" value="Unassembled WGS sequence"/>
</dbReference>
<keyword evidence="10" id="KW-0862">Zinc</keyword>
<evidence type="ECO:0000256" key="11">
    <source>
        <dbReference type="ARBA" id="ARBA00022989"/>
    </source>
</evidence>
<organism evidence="17 18">
    <name type="scientific">Lupinus luteus</name>
    <name type="common">European yellow lupine</name>
    <dbReference type="NCBI Taxonomy" id="3873"/>
    <lineage>
        <taxon>Eukaryota</taxon>
        <taxon>Viridiplantae</taxon>
        <taxon>Streptophyta</taxon>
        <taxon>Embryophyta</taxon>
        <taxon>Tracheophyta</taxon>
        <taxon>Spermatophyta</taxon>
        <taxon>Magnoliopsida</taxon>
        <taxon>eudicotyledons</taxon>
        <taxon>Gunneridae</taxon>
        <taxon>Pentapetalae</taxon>
        <taxon>rosids</taxon>
        <taxon>fabids</taxon>
        <taxon>Fabales</taxon>
        <taxon>Fabaceae</taxon>
        <taxon>Papilionoideae</taxon>
        <taxon>50 kb inversion clade</taxon>
        <taxon>genistoids sensu lato</taxon>
        <taxon>core genistoids</taxon>
        <taxon>Genisteae</taxon>
        <taxon>Lupinus</taxon>
    </lineage>
</organism>
<dbReference type="EMBL" id="CAXHTB010000020">
    <property type="protein sequence ID" value="CAL0327968.1"/>
    <property type="molecule type" value="Genomic_DNA"/>
</dbReference>
<comment type="pathway">
    <text evidence="3">Protein modification; protein ubiquitination.</text>
</comment>
<comment type="similarity">
    <text evidence="13">Belongs to the RING-type zinc finger family. ATL subfamily.</text>
</comment>
<dbReference type="InterPro" id="IPR013083">
    <property type="entry name" value="Znf_RING/FYVE/PHD"/>
</dbReference>
<dbReference type="PANTHER" id="PTHR46913:SF1">
    <property type="entry name" value="RING-H2 FINGER PROTEIN ATL16"/>
    <property type="match status" value="1"/>
</dbReference>
<keyword evidence="18" id="KW-1185">Reference proteome</keyword>
<comment type="catalytic activity">
    <reaction evidence="1">
        <text>S-ubiquitinyl-[E2 ubiquitin-conjugating enzyme]-L-cysteine + [acceptor protein]-L-lysine = [E2 ubiquitin-conjugating enzyme]-L-cysteine + N(6)-ubiquitinyl-[acceptor protein]-L-lysine.</text>
        <dbReference type="EC" id="2.3.2.27"/>
    </reaction>
</comment>
<name>A0AAV1Y231_LUPLU</name>
<proteinExistence type="inferred from homology"/>
<dbReference type="GO" id="GO:0061630">
    <property type="term" value="F:ubiquitin protein ligase activity"/>
    <property type="evidence" value="ECO:0007669"/>
    <property type="project" value="UniProtKB-EC"/>
</dbReference>
<dbReference type="SMART" id="SM00184">
    <property type="entry name" value="RING"/>
    <property type="match status" value="1"/>
</dbReference>
<dbReference type="CDD" id="cd16461">
    <property type="entry name" value="RING-H2_EL5-like"/>
    <property type="match status" value="1"/>
</dbReference>
<feature type="region of interest" description="Disordered" evidence="15">
    <location>
        <begin position="125"/>
        <end position="164"/>
    </location>
</feature>
<dbReference type="InterPro" id="IPR001841">
    <property type="entry name" value="Znf_RING"/>
</dbReference>
<keyword evidence="6" id="KW-0812">Transmembrane</keyword>
<dbReference type="InterPro" id="IPR044600">
    <property type="entry name" value="ATL1/ATL16-like"/>
</dbReference>
<accession>A0AAV1Y231</accession>
<sequence>MAIFSLYLCHCSYNNQYGSINHLNPIAAAAELFRRGFNRHIVDKCPILIYSMVKDLKIGKGALMCAVCLNEFEENDEIRLLPKCYHVFHPHCIDVWLFSHMNCPICRTRLTSDMANIVMATPILTSNTQNNQTNEHDRGHETENEEHQHVEEEEEERQRSTIMGTEEDLLTPETSVLTQTVPSREFRVTFGKFLLRSHSTGHSLVEEPEENVDRHTLRLAEHVRKQIVCLRRNDVALTGLWSSKTTWSSMTPPFVSSGWSETTCWTPLRMSFCNTKGPQKPVHLLPI</sequence>
<dbReference type="GO" id="GO:0016020">
    <property type="term" value="C:membrane"/>
    <property type="evidence" value="ECO:0007669"/>
    <property type="project" value="UniProtKB-SubCell"/>
</dbReference>
<evidence type="ECO:0000313" key="17">
    <source>
        <dbReference type="EMBL" id="CAL0327968.1"/>
    </source>
</evidence>
<dbReference type="PROSITE" id="PS50089">
    <property type="entry name" value="ZF_RING_2"/>
    <property type="match status" value="1"/>
</dbReference>